<dbReference type="EMBL" id="BAABHK010000003">
    <property type="protein sequence ID" value="GAA4624546.1"/>
    <property type="molecule type" value="Genomic_DNA"/>
</dbReference>
<dbReference type="Proteomes" id="UP001501442">
    <property type="component" value="Unassembled WGS sequence"/>
</dbReference>
<evidence type="ECO:0000256" key="8">
    <source>
        <dbReference type="RuleBase" id="RU000461"/>
    </source>
</evidence>
<proteinExistence type="inferred from homology"/>
<evidence type="ECO:0000256" key="5">
    <source>
        <dbReference type="ARBA" id="ARBA00023002"/>
    </source>
</evidence>
<dbReference type="InterPro" id="IPR002397">
    <property type="entry name" value="Cyt_P450_B"/>
</dbReference>
<protein>
    <submittedName>
        <fullName evidence="9">Cytochrome P450</fullName>
    </submittedName>
</protein>
<keyword evidence="10" id="KW-1185">Reference proteome</keyword>
<evidence type="ECO:0000313" key="9">
    <source>
        <dbReference type="EMBL" id="GAA4624546.1"/>
    </source>
</evidence>
<dbReference type="PROSITE" id="PS00086">
    <property type="entry name" value="CYTOCHROME_P450"/>
    <property type="match status" value="1"/>
</dbReference>
<dbReference type="Gene3D" id="1.10.630.10">
    <property type="entry name" value="Cytochrome P450"/>
    <property type="match status" value="1"/>
</dbReference>
<gene>
    <name evidence="9" type="ORF">GCM10023196_025120</name>
</gene>
<keyword evidence="4 8" id="KW-0479">Metal-binding</keyword>
<evidence type="ECO:0000256" key="4">
    <source>
        <dbReference type="ARBA" id="ARBA00022723"/>
    </source>
</evidence>
<keyword evidence="6 8" id="KW-0408">Iron</keyword>
<comment type="cofactor">
    <cofactor evidence="1">
        <name>heme</name>
        <dbReference type="ChEBI" id="CHEBI:30413"/>
    </cofactor>
</comment>
<evidence type="ECO:0000256" key="3">
    <source>
        <dbReference type="ARBA" id="ARBA00022617"/>
    </source>
</evidence>
<dbReference type="PANTHER" id="PTHR46696">
    <property type="entry name" value="P450, PUTATIVE (EUROFUNG)-RELATED"/>
    <property type="match status" value="1"/>
</dbReference>
<name>A0ABP8U8R9_9ACTN</name>
<accession>A0ABP8U8R9</accession>
<comment type="caution">
    <text evidence="9">The sequence shown here is derived from an EMBL/GenBank/DDBJ whole genome shotgun (WGS) entry which is preliminary data.</text>
</comment>
<dbReference type="InterPro" id="IPR001128">
    <property type="entry name" value="Cyt_P450"/>
</dbReference>
<keyword evidence="3 8" id="KW-0349">Heme</keyword>
<comment type="similarity">
    <text evidence="2 8">Belongs to the cytochrome P450 family.</text>
</comment>
<evidence type="ECO:0000313" key="10">
    <source>
        <dbReference type="Proteomes" id="UP001501442"/>
    </source>
</evidence>
<dbReference type="PRINTS" id="PR00385">
    <property type="entry name" value="P450"/>
</dbReference>
<dbReference type="PRINTS" id="PR00359">
    <property type="entry name" value="BP450"/>
</dbReference>
<evidence type="ECO:0000256" key="6">
    <source>
        <dbReference type="ARBA" id="ARBA00023004"/>
    </source>
</evidence>
<dbReference type="Pfam" id="PF00067">
    <property type="entry name" value="p450"/>
    <property type="match status" value="1"/>
</dbReference>
<sequence length="402" mass="43638">MDAQADRGSPMIASADSVFRFRSDSPAAFGRRLAALGREHPIIFDEFMGAPLVLRHGDVTATLRDTATFSTRPYGMGPMSSAMIAHDGAEHRRQRRIHNRFFSAVASARYAEIVAPIAERVFGSLAAKSKVDLVHEVIARYPMEVFLALLGISDELGDQGLRWVRATVTWLGSPMREELAGPGQEAFSALSAYTRRLVEQEREDPGDNLLGEVIRAYLSEDAYTPETVTVAVVSLLLGGFETTIQMLSSSLASLLLNPESLARVRADVSLIDAAVDEAFRWANPSAGFYRLVQKDTRIAGTDLRAGSMVYLCAAGAHFDREAFADPERFDLDRRGGHLGFGLGPHYCVGAPLARIEARAALTALLAACPDVRLDPDSPPSFYYGARGFVQHGTDALPVLLGP</sequence>
<keyword evidence="5 8" id="KW-0560">Oxidoreductase</keyword>
<evidence type="ECO:0000256" key="2">
    <source>
        <dbReference type="ARBA" id="ARBA00010617"/>
    </source>
</evidence>
<dbReference type="SUPFAM" id="SSF48264">
    <property type="entry name" value="Cytochrome P450"/>
    <property type="match status" value="1"/>
</dbReference>
<dbReference type="PANTHER" id="PTHR46696:SF5">
    <property type="entry name" value="CYTOCHROME P450 BJ-1"/>
    <property type="match status" value="1"/>
</dbReference>
<keyword evidence="7 8" id="KW-0503">Monooxygenase</keyword>
<evidence type="ECO:0000256" key="1">
    <source>
        <dbReference type="ARBA" id="ARBA00001971"/>
    </source>
</evidence>
<organism evidence="9 10">
    <name type="scientific">Actinoallomurus vinaceus</name>
    <dbReference type="NCBI Taxonomy" id="1080074"/>
    <lineage>
        <taxon>Bacteria</taxon>
        <taxon>Bacillati</taxon>
        <taxon>Actinomycetota</taxon>
        <taxon>Actinomycetes</taxon>
        <taxon>Streptosporangiales</taxon>
        <taxon>Thermomonosporaceae</taxon>
        <taxon>Actinoallomurus</taxon>
    </lineage>
</organism>
<dbReference type="InterPro" id="IPR017972">
    <property type="entry name" value="Cyt_P450_CS"/>
</dbReference>
<dbReference type="InterPro" id="IPR036396">
    <property type="entry name" value="Cyt_P450_sf"/>
</dbReference>
<evidence type="ECO:0000256" key="7">
    <source>
        <dbReference type="ARBA" id="ARBA00023033"/>
    </source>
</evidence>
<reference evidence="10" key="1">
    <citation type="journal article" date="2019" name="Int. J. Syst. Evol. Microbiol.">
        <title>The Global Catalogue of Microorganisms (GCM) 10K type strain sequencing project: providing services to taxonomists for standard genome sequencing and annotation.</title>
        <authorList>
            <consortium name="The Broad Institute Genomics Platform"/>
            <consortium name="The Broad Institute Genome Sequencing Center for Infectious Disease"/>
            <person name="Wu L."/>
            <person name="Ma J."/>
        </authorList>
    </citation>
    <scope>NUCLEOTIDE SEQUENCE [LARGE SCALE GENOMIC DNA]</scope>
    <source>
        <strain evidence="10">JCM 17939</strain>
    </source>
</reference>